<protein>
    <submittedName>
        <fullName evidence="1">Uncharacterized protein</fullName>
    </submittedName>
</protein>
<dbReference type="EMBL" id="GBXM01038575">
    <property type="protein sequence ID" value="JAH70002.1"/>
    <property type="molecule type" value="Transcribed_RNA"/>
</dbReference>
<organism evidence="1">
    <name type="scientific">Anguilla anguilla</name>
    <name type="common">European freshwater eel</name>
    <name type="synonym">Muraena anguilla</name>
    <dbReference type="NCBI Taxonomy" id="7936"/>
    <lineage>
        <taxon>Eukaryota</taxon>
        <taxon>Metazoa</taxon>
        <taxon>Chordata</taxon>
        <taxon>Craniata</taxon>
        <taxon>Vertebrata</taxon>
        <taxon>Euteleostomi</taxon>
        <taxon>Actinopterygii</taxon>
        <taxon>Neopterygii</taxon>
        <taxon>Teleostei</taxon>
        <taxon>Anguilliformes</taxon>
        <taxon>Anguillidae</taxon>
        <taxon>Anguilla</taxon>
    </lineage>
</organism>
<reference evidence="1" key="1">
    <citation type="submission" date="2014-11" db="EMBL/GenBank/DDBJ databases">
        <authorList>
            <person name="Amaro Gonzalez C."/>
        </authorList>
    </citation>
    <scope>NUCLEOTIDE SEQUENCE</scope>
</reference>
<reference evidence="1" key="2">
    <citation type="journal article" date="2015" name="Fish Shellfish Immunol.">
        <title>Early steps in the European eel (Anguilla anguilla)-Vibrio vulnificus interaction in the gills: Role of the RtxA13 toxin.</title>
        <authorList>
            <person name="Callol A."/>
            <person name="Pajuelo D."/>
            <person name="Ebbesson L."/>
            <person name="Teles M."/>
            <person name="MacKenzie S."/>
            <person name="Amaro C."/>
        </authorList>
    </citation>
    <scope>NUCLEOTIDE SEQUENCE</scope>
</reference>
<proteinExistence type="predicted"/>
<sequence>MCKIVAGGINRQISWIGNITNWKKKGKARTRQPYFKLMYGDFIDMFKHLNIDWCHSENKVVYNLLINELYVEF</sequence>
<name>A0A0E9UW10_ANGAN</name>
<evidence type="ECO:0000313" key="1">
    <source>
        <dbReference type="EMBL" id="JAH70002.1"/>
    </source>
</evidence>
<dbReference type="AlphaFoldDB" id="A0A0E9UW10"/>
<accession>A0A0E9UW10</accession>